<reference evidence="2" key="1">
    <citation type="journal article" date="2008" name="Nat. Genet.">
        <title>The Pristionchus pacificus genome provides a unique perspective on nematode lifestyle and parasitism.</title>
        <authorList>
            <person name="Dieterich C."/>
            <person name="Clifton S.W."/>
            <person name="Schuster L.N."/>
            <person name="Chinwalla A."/>
            <person name="Delehaunty K."/>
            <person name="Dinkelacker I."/>
            <person name="Fulton L."/>
            <person name="Fulton R."/>
            <person name="Godfrey J."/>
            <person name="Minx P."/>
            <person name="Mitreva M."/>
            <person name="Roeseler W."/>
            <person name="Tian H."/>
            <person name="Witte H."/>
            <person name="Yang S.P."/>
            <person name="Wilson R.K."/>
            <person name="Sommer R.J."/>
        </authorList>
    </citation>
    <scope>NUCLEOTIDE SEQUENCE [LARGE SCALE GENOMIC DNA]</scope>
    <source>
        <strain evidence="2">PS312</strain>
    </source>
</reference>
<keyword evidence="2" id="KW-1185">Reference proteome</keyword>
<accession>A0A2A6C5N3</accession>
<evidence type="ECO:0000313" key="2">
    <source>
        <dbReference type="Proteomes" id="UP000005239"/>
    </source>
</evidence>
<gene>
    <name evidence="1" type="primary">WBGene00272997</name>
</gene>
<evidence type="ECO:0000313" key="1">
    <source>
        <dbReference type="EnsemblMetazoa" id="PPA34628.1"/>
    </source>
</evidence>
<sequence length="114" mass="13442">MIPYIDDRELYSDEELAEFARQAKLVPRPTPEQNMISLKWVSMLGAISLCYPIVVLHLSRWMSYELKVDTLIYSCYPLTLAMILIGWIRLYCCEDMIWKIWNDEEESADGKKDD</sequence>
<accession>A0A8R1UN97</accession>
<dbReference type="EnsemblMetazoa" id="PPA34628.1">
    <property type="protein sequence ID" value="PPA34628.1"/>
    <property type="gene ID" value="WBGene00272997"/>
</dbReference>
<proteinExistence type="predicted"/>
<dbReference type="Proteomes" id="UP000005239">
    <property type="component" value="Unassembled WGS sequence"/>
</dbReference>
<organism evidence="1 2">
    <name type="scientific">Pristionchus pacificus</name>
    <name type="common">Parasitic nematode worm</name>
    <dbReference type="NCBI Taxonomy" id="54126"/>
    <lineage>
        <taxon>Eukaryota</taxon>
        <taxon>Metazoa</taxon>
        <taxon>Ecdysozoa</taxon>
        <taxon>Nematoda</taxon>
        <taxon>Chromadorea</taxon>
        <taxon>Rhabditida</taxon>
        <taxon>Rhabditina</taxon>
        <taxon>Diplogasteromorpha</taxon>
        <taxon>Diplogasteroidea</taxon>
        <taxon>Neodiplogasteridae</taxon>
        <taxon>Pristionchus</taxon>
    </lineage>
</organism>
<protein>
    <submittedName>
        <fullName evidence="1">Uncharacterized protein</fullName>
    </submittedName>
</protein>
<dbReference type="AlphaFoldDB" id="A0A2A6C5N3"/>
<name>A0A2A6C5N3_PRIPA</name>
<reference evidence="1" key="2">
    <citation type="submission" date="2022-06" db="UniProtKB">
        <authorList>
            <consortium name="EnsemblMetazoa"/>
        </authorList>
    </citation>
    <scope>IDENTIFICATION</scope>
    <source>
        <strain evidence="1">PS312</strain>
    </source>
</reference>